<proteinExistence type="predicted"/>
<dbReference type="AlphaFoldDB" id="A0A2K8T0S5"/>
<organism evidence="1 2">
    <name type="scientific">Nostoc flagelliforme CCNUN1</name>
    <dbReference type="NCBI Taxonomy" id="2038116"/>
    <lineage>
        <taxon>Bacteria</taxon>
        <taxon>Bacillati</taxon>
        <taxon>Cyanobacteriota</taxon>
        <taxon>Cyanophyceae</taxon>
        <taxon>Nostocales</taxon>
        <taxon>Nostocaceae</taxon>
        <taxon>Nostoc</taxon>
    </lineage>
</organism>
<dbReference type="KEGG" id="nfl:COO91_07317"/>
<evidence type="ECO:0000313" key="1">
    <source>
        <dbReference type="EMBL" id="AUB41269.1"/>
    </source>
</evidence>
<evidence type="ECO:0000313" key="2">
    <source>
        <dbReference type="Proteomes" id="UP000232003"/>
    </source>
</evidence>
<accession>A0A2K8T0S5</accession>
<protein>
    <submittedName>
        <fullName evidence="1">Uncharacterized protein</fullName>
    </submittedName>
</protein>
<dbReference type="Proteomes" id="UP000232003">
    <property type="component" value="Chromosome"/>
</dbReference>
<reference evidence="1 2" key="1">
    <citation type="submission" date="2017-11" db="EMBL/GenBank/DDBJ databases">
        <title>Complete genome of a free-living desiccation-tolerant cyanobacterium and its photosynthetic adaptation to extreme terrestrial habitat.</title>
        <authorList>
            <person name="Shang J."/>
        </authorList>
    </citation>
    <scope>NUCLEOTIDE SEQUENCE [LARGE SCALE GENOMIC DNA]</scope>
    <source>
        <strain evidence="1 2">CCNUN1</strain>
    </source>
</reference>
<sequence>MLSAFLDWGLGSCIPHQSVFLVVHPQRFCSQAAMALLIAYLKDRKLLLLEFT</sequence>
<keyword evidence="2" id="KW-1185">Reference proteome</keyword>
<gene>
    <name evidence="1" type="ORF">COO91_07317</name>
</gene>
<dbReference type="EMBL" id="CP024785">
    <property type="protein sequence ID" value="AUB41269.1"/>
    <property type="molecule type" value="Genomic_DNA"/>
</dbReference>
<name>A0A2K8T0S5_9NOSO</name>